<evidence type="ECO:0000313" key="7">
    <source>
        <dbReference type="EMBL" id="NHM04161.1"/>
    </source>
</evidence>
<dbReference type="PROSITE" id="PS51352">
    <property type="entry name" value="THIOREDOXIN_2"/>
    <property type="match status" value="1"/>
</dbReference>
<dbReference type="Proteomes" id="UP000761423">
    <property type="component" value="Unassembled WGS sequence"/>
</dbReference>
<dbReference type="PROSITE" id="PS51257">
    <property type="entry name" value="PROKAR_LIPOPROTEIN"/>
    <property type="match status" value="1"/>
</dbReference>
<gene>
    <name evidence="7" type="ORF">G4L40_05515</name>
</gene>
<feature type="signal peptide" evidence="5">
    <location>
        <begin position="1"/>
        <end position="18"/>
    </location>
</feature>
<name>A0ABX0IAK6_9FLAO</name>
<feature type="chain" id="PRO_5047071825" evidence="5">
    <location>
        <begin position="19"/>
        <end position="165"/>
    </location>
</feature>
<evidence type="ECO:0000313" key="8">
    <source>
        <dbReference type="Proteomes" id="UP000761423"/>
    </source>
</evidence>
<feature type="domain" description="Thioredoxin" evidence="6">
    <location>
        <begin position="23"/>
        <end position="165"/>
    </location>
</feature>
<comment type="subcellular location">
    <subcellularLocation>
        <location evidence="1">Cell envelope</location>
    </subcellularLocation>
</comment>
<comment type="caution">
    <text evidence="7">The sequence shown here is derived from an EMBL/GenBank/DDBJ whole genome shotgun (WGS) entry which is preliminary data.</text>
</comment>
<evidence type="ECO:0000259" key="6">
    <source>
        <dbReference type="PROSITE" id="PS51352"/>
    </source>
</evidence>
<organism evidence="7 8">
    <name type="scientific">Flavobacterium celericrescens</name>
    <dbReference type="NCBI Taxonomy" id="2709780"/>
    <lineage>
        <taxon>Bacteria</taxon>
        <taxon>Pseudomonadati</taxon>
        <taxon>Bacteroidota</taxon>
        <taxon>Flavobacteriia</taxon>
        <taxon>Flavobacteriales</taxon>
        <taxon>Flavobacteriaceae</taxon>
        <taxon>Flavobacterium</taxon>
    </lineage>
</organism>
<dbReference type="PANTHER" id="PTHR42852">
    <property type="entry name" value="THIOL:DISULFIDE INTERCHANGE PROTEIN DSBE"/>
    <property type="match status" value="1"/>
</dbReference>
<dbReference type="Pfam" id="PF13905">
    <property type="entry name" value="Thioredoxin_8"/>
    <property type="match status" value="1"/>
</dbReference>
<dbReference type="SUPFAM" id="SSF52833">
    <property type="entry name" value="Thioredoxin-like"/>
    <property type="match status" value="1"/>
</dbReference>
<keyword evidence="2" id="KW-0201">Cytochrome c-type biogenesis</keyword>
<proteinExistence type="predicted"/>
<keyword evidence="5" id="KW-0732">Signal</keyword>
<sequence length="165" mass="18870">MKKIFVLATLLISTLGCAQKEETSFKKEALNNVMVTVENKSITFAEILKKYEGKTVVIDIWASWCSDCIKSMPKVKDLQKKYPDATYLFISMDKTYDAWIKGIEKHEINGEHYLTSDGMKGIFGKSVNLDWIPRYMVVDKSGKIVLYKVIEADDEKLIQTLDSLK</sequence>
<evidence type="ECO:0000256" key="3">
    <source>
        <dbReference type="ARBA" id="ARBA00023157"/>
    </source>
</evidence>
<accession>A0ABX0IAK6</accession>
<dbReference type="CDD" id="cd02966">
    <property type="entry name" value="TlpA_like_family"/>
    <property type="match status" value="1"/>
</dbReference>
<reference evidence="7 8" key="1">
    <citation type="submission" date="2020-02" db="EMBL/GenBank/DDBJ databases">
        <authorList>
            <person name="Chen W.-M."/>
        </authorList>
    </citation>
    <scope>NUCLEOTIDE SEQUENCE [LARGE SCALE GENOMIC DNA]</scope>
    <source>
        <strain evidence="7 8">TWA-26</strain>
    </source>
</reference>
<dbReference type="EMBL" id="JAAJBV010000003">
    <property type="protein sequence ID" value="NHM04161.1"/>
    <property type="molecule type" value="Genomic_DNA"/>
</dbReference>
<keyword evidence="3" id="KW-1015">Disulfide bond</keyword>
<evidence type="ECO:0000256" key="5">
    <source>
        <dbReference type="SAM" id="SignalP"/>
    </source>
</evidence>
<dbReference type="InterPro" id="IPR012336">
    <property type="entry name" value="Thioredoxin-like_fold"/>
</dbReference>
<dbReference type="InterPro" id="IPR013766">
    <property type="entry name" value="Thioredoxin_domain"/>
</dbReference>
<keyword evidence="8" id="KW-1185">Reference proteome</keyword>
<dbReference type="InterPro" id="IPR036249">
    <property type="entry name" value="Thioredoxin-like_sf"/>
</dbReference>
<evidence type="ECO:0000256" key="1">
    <source>
        <dbReference type="ARBA" id="ARBA00004196"/>
    </source>
</evidence>
<evidence type="ECO:0000256" key="2">
    <source>
        <dbReference type="ARBA" id="ARBA00022748"/>
    </source>
</evidence>
<evidence type="ECO:0000256" key="4">
    <source>
        <dbReference type="ARBA" id="ARBA00023284"/>
    </source>
</evidence>
<dbReference type="Gene3D" id="3.40.30.10">
    <property type="entry name" value="Glutaredoxin"/>
    <property type="match status" value="1"/>
</dbReference>
<keyword evidence="4" id="KW-0676">Redox-active center</keyword>
<dbReference type="InterPro" id="IPR050553">
    <property type="entry name" value="Thioredoxin_ResA/DsbE_sf"/>
</dbReference>
<protein>
    <submittedName>
        <fullName evidence="7">Redoxin family protein</fullName>
    </submittedName>
</protein>
<dbReference type="PANTHER" id="PTHR42852:SF6">
    <property type="entry name" value="THIOL:DISULFIDE INTERCHANGE PROTEIN DSBE"/>
    <property type="match status" value="1"/>
</dbReference>